<evidence type="ECO:0000256" key="1">
    <source>
        <dbReference type="SAM" id="Coils"/>
    </source>
</evidence>
<keyword evidence="1" id="KW-0175">Coiled coil</keyword>
<dbReference type="PANTHER" id="PTHR10721:SF1">
    <property type="entry name" value="MITOCHONDRIAL IMPORT INNER MEMBRANE TRANSLOCASE SUBUNIT TIM44"/>
    <property type="match status" value="1"/>
</dbReference>
<dbReference type="Proteomes" id="UP001497623">
    <property type="component" value="Unassembled WGS sequence"/>
</dbReference>
<gene>
    <name evidence="2" type="ORF">MNOR_LOCUS2287</name>
</gene>
<keyword evidence="3" id="KW-1185">Reference proteome</keyword>
<reference evidence="2 3" key="1">
    <citation type="submission" date="2024-05" db="EMBL/GenBank/DDBJ databases">
        <authorList>
            <person name="Wallberg A."/>
        </authorList>
    </citation>
    <scope>NUCLEOTIDE SEQUENCE [LARGE SCALE GENOMIC DNA]</scope>
</reference>
<protein>
    <recommendedName>
        <fullName evidence="4">Mitochondrial import inner membrane translocase subunit TIM44</fullName>
    </recommendedName>
</protein>
<dbReference type="EMBL" id="CAXKWB010000685">
    <property type="protein sequence ID" value="CAL4061814.1"/>
    <property type="molecule type" value="Genomic_DNA"/>
</dbReference>
<dbReference type="PANTHER" id="PTHR10721">
    <property type="entry name" value="MITOCHONDRIAL IMPORT INNER MEMBRANE TRANSLOCASE SUBUNIT TIM44"/>
    <property type="match status" value="1"/>
</dbReference>
<accession>A0AAV2PNA8</accession>
<dbReference type="AlphaFoldDB" id="A0AAV2PNA8"/>
<name>A0AAV2PNA8_MEGNR</name>
<feature type="non-terminal residue" evidence="2">
    <location>
        <position position="441"/>
    </location>
</feature>
<evidence type="ECO:0000313" key="3">
    <source>
        <dbReference type="Proteomes" id="UP001497623"/>
    </source>
</evidence>
<evidence type="ECO:0008006" key="4">
    <source>
        <dbReference type="Google" id="ProtNLM"/>
    </source>
</evidence>
<comment type="caution">
    <text evidence="2">The sequence shown here is derived from an EMBL/GenBank/DDBJ whole genome shotgun (WGS) entry which is preliminary data.</text>
</comment>
<dbReference type="GO" id="GO:0030150">
    <property type="term" value="P:protein import into mitochondrial matrix"/>
    <property type="evidence" value="ECO:0007669"/>
    <property type="project" value="TreeGrafter"/>
</dbReference>
<sequence length="441" mass="49722">MSPGQRWLPWRCSGMSHIHMALATQIYMHGISKRYYSATPPPTRPPSFFGKIVDNLKEELARDKKMKESLKEFRKEMETLEKSEALKKAREKYETVESETAEGTKKAKKQMDFVAEQVKEKLKEAQNTEILQKASKITEAASERAQKVGESIAQKGEEISKTQTYKAISETAKAVKEEIDSSAFGGAGARVYRAPQVLRKRLERDSEAEQRIIQADTESTGMTLHKDSQFSQSWQNFKDNNAYVNRVMEWKTKLDESENPIVRASVLVKDKVGRFTGDVLRVCDSGIMTDDLHQDRMSGSGEYSECCEQNMCGNIQERLIQLFLVLLLDASDGYCWQICKQCHSMLTSPVSQHLQVGFLIHCRAYYCVRSIGTLGGKALTHRPIICARGLVMKLLSVTDHELSVTDHEPSSCIGPLCVQTFCNSSMILLTIVGWSLLVLRA</sequence>
<proteinExistence type="predicted"/>
<dbReference type="GO" id="GO:0005743">
    <property type="term" value="C:mitochondrial inner membrane"/>
    <property type="evidence" value="ECO:0007669"/>
    <property type="project" value="TreeGrafter"/>
</dbReference>
<dbReference type="GO" id="GO:0051087">
    <property type="term" value="F:protein-folding chaperone binding"/>
    <property type="evidence" value="ECO:0007669"/>
    <property type="project" value="TreeGrafter"/>
</dbReference>
<feature type="coiled-coil region" evidence="1">
    <location>
        <begin position="53"/>
        <end position="128"/>
    </location>
</feature>
<organism evidence="2 3">
    <name type="scientific">Meganyctiphanes norvegica</name>
    <name type="common">Northern krill</name>
    <name type="synonym">Thysanopoda norvegica</name>
    <dbReference type="NCBI Taxonomy" id="48144"/>
    <lineage>
        <taxon>Eukaryota</taxon>
        <taxon>Metazoa</taxon>
        <taxon>Ecdysozoa</taxon>
        <taxon>Arthropoda</taxon>
        <taxon>Crustacea</taxon>
        <taxon>Multicrustacea</taxon>
        <taxon>Malacostraca</taxon>
        <taxon>Eumalacostraca</taxon>
        <taxon>Eucarida</taxon>
        <taxon>Euphausiacea</taxon>
        <taxon>Euphausiidae</taxon>
        <taxon>Meganyctiphanes</taxon>
    </lineage>
</organism>
<dbReference type="InterPro" id="IPR039544">
    <property type="entry name" value="Tim44-like"/>
</dbReference>
<evidence type="ECO:0000313" key="2">
    <source>
        <dbReference type="EMBL" id="CAL4061814.1"/>
    </source>
</evidence>